<dbReference type="Pfam" id="PF00106">
    <property type="entry name" value="adh_short"/>
    <property type="match status" value="1"/>
</dbReference>
<keyword evidence="2" id="KW-0521">NADP</keyword>
<accession>A0A1L9R975</accession>
<dbReference type="Gene3D" id="3.40.50.720">
    <property type="entry name" value="NAD(P)-binding Rossmann-like Domain"/>
    <property type="match status" value="1"/>
</dbReference>
<evidence type="ECO:0008006" key="6">
    <source>
        <dbReference type="Google" id="ProtNLM"/>
    </source>
</evidence>
<dbReference type="SUPFAM" id="SSF51735">
    <property type="entry name" value="NAD(P)-binding Rossmann-fold domains"/>
    <property type="match status" value="1"/>
</dbReference>
<dbReference type="PANTHER" id="PTHR24320:SF252">
    <property type="entry name" value="DEHYDROGENASE_REDUCTASE FAMILY PROTEIN, PUTATIVE (AFU_ORTHOLOGUE AFUA_3G08550)-RELATED"/>
    <property type="match status" value="1"/>
</dbReference>
<dbReference type="RefSeq" id="XP_040685136.1">
    <property type="nucleotide sequence ID" value="XM_040833613.1"/>
</dbReference>
<dbReference type="GeneID" id="63749461"/>
<evidence type="ECO:0000256" key="1">
    <source>
        <dbReference type="ARBA" id="ARBA00006484"/>
    </source>
</evidence>
<dbReference type="Proteomes" id="UP000184383">
    <property type="component" value="Unassembled WGS sequence"/>
</dbReference>
<evidence type="ECO:0000313" key="5">
    <source>
        <dbReference type="Proteomes" id="UP000184383"/>
    </source>
</evidence>
<dbReference type="STRING" id="1073089.A0A1L9R975"/>
<dbReference type="PRINTS" id="PR00081">
    <property type="entry name" value="GDHRDH"/>
</dbReference>
<name>A0A1L9R975_ASPWE</name>
<dbReference type="PANTHER" id="PTHR24320">
    <property type="entry name" value="RETINOL DEHYDROGENASE"/>
    <property type="match status" value="1"/>
</dbReference>
<gene>
    <name evidence="4" type="ORF">ASPWEDRAFT_32091</name>
</gene>
<proteinExistence type="inferred from homology"/>
<dbReference type="EMBL" id="KV878216">
    <property type="protein sequence ID" value="OJJ31459.1"/>
    <property type="molecule type" value="Genomic_DNA"/>
</dbReference>
<sequence>MTPATFTHKTILITGANSGIGYEAARQCLLLNAERVIFGVRSVKKGQEAISALRANPEINKVNPGARLDVFRLDLDDYRSGLDFARKIKAEMKMLDVFIANAGMNVMRFMRSRSGHEKVMQVNAYTHFLIALELLPLLCSTATIRKSPSRLVMVGSSAQNMHNLSQLPKDKSIMAYLDDKSTYNGFRQYANSKLVMNAFAQHLASVIPAREVIANTVDPGMVATGFDKELPGWLRGIMYMARKVFAKSVEDGGRTLVDAAGIVGEESHGRFLSHTRGAPSDTPPLVGAEGKQFRERLWEDLLADLRNVDEKYRND</sequence>
<dbReference type="GO" id="GO:0016491">
    <property type="term" value="F:oxidoreductase activity"/>
    <property type="evidence" value="ECO:0007669"/>
    <property type="project" value="UniProtKB-KW"/>
</dbReference>
<reference evidence="5" key="1">
    <citation type="journal article" date="2017" name="Genome Biol.">
        <title>Comparative genomics reveals high biological diversity and specific adaptations in the industrially and medically important fungal genus Aspergillus.</title>
        <authorList>
            <person name="de Vries R.P."/>
            <person name="Riley R."/>
            <person name="Wiebenga A."/>
            <person name="Aguilar-Osorio G."/>
            <person name="Amillis S."/>
            <person name="Uchima C.A."/>
            <person name="Anderluh G."/>
            <person name="Asadollahi M."/>
            <person name="Askin M."/>
            <person name="Barry K."/>
            <person name="Battaglia E."/>
            <person name="Bayram O."/>
            <person name="Benocci T."/>
            <person name="Braus-Stromeyer S.A."/>
            <person name="Caldana C."/>
            <person name="Canovas D."/>
            <person name="Cerqueira G.C."/>
            <person name="Chen F."/>
            <person name="Chen W."/>
            <person name="Choi C."/>
            <person name="Clum A."/>
            <person name="Dos Santos R.A."/>
            <person name="Damasio A.R."/>
            <person name="Diallinas G."/>
            <person name="Emri T."/>
            <person name="Fekete E."/>
            <person name="Flipphi M."/>
            <person name="Freyberg S."/>
            <person name="Gallo A."/>
            <person name="Gournas C."/>
            <person name="Habgood R."/>
            <person name="Hainaut M."/>
            <person name="Harispe M.L."/>
            <person name="Henrissat B."/>
            <person name="Hilden K.S."/>
            <person name="Hope R."/>
            <person name="Hossain A."/>
            <person name="Karabika E."/>
            <person name="Karaffa L."/>
            <person name="Karanyi Z."/>
            <person name="Krasevec N."/>
            <person name="Kuo A."/>
            <person name="Kusch H."/>
            <person name="LaButti K."/>
            <person name="Lagendijk E.L."/>
            <person name="Lapidus A."/>
            <person name="Levasseur A."/>
            <person name="Lindquist E."/>
            <person name="Lipzen A."/>
            <person name="Logrieco A.F."/>
            <person name="MacCabe A."/>
            <person name="Maekelae M.R."/>
            <person name="Malavazi I."/>
            <person name="Melin P."/>
            <person name="Meyer V."/>
            <person name="Mielnichuk N."/>
            <person name="Miskei M."/>
            <person name="Molnar A.P."/>
            <person name="Mule G."/>
            <person name="Ngan C.Y."/>
            <person name="Orejas M."/>
            <person name="Orosz E."/>
            <person name="Ouedraogo J.P."/>
            <person name="Overkamp K.M."/>
            <person name="Park H.-S."/>
            <person name="Perrone G."/>
            <person name="Piumi F."/>
            <person name="Punt P.J."/>
            <person name="Ram A.F."/>
            <person name="Ramon A."/>
            <person name="Rauscher S."/>
            <person name="Record E."/>
            <person name="Riano-Pachon D.M."/>
            <person name="Robert V."/>
            <person name="Roehrig J."/>
            <person name="Ruller R."/>
            <person name="Salamov A."/>
            <person name="Salih N.S."/>
            <person name="Samson R.A."/>
            <person name="Sandor E."/>
            <person name="Sanguinetti M."/>
            <person name="Schuetze T."/>
            <person name="Sepcic K."/>
            <person name="Shelest E."/>
            <person name="Sherlock G."/>
            <person name="Sophianopoulou V."/>
            <person name="Squina F.M."/>
            <person name="Sun H."/>
            <person name="Susca A."/>
            <person name="Todd R.B."/>
            <person name="Tsang A."/>
            <person name="Unkles S.E."/>
            <person name="van de Wiele N."/>
            <person name="van Rossen-Uffink D."/>
            <person name="Oliveira J.V."/>
            <person name="Vesth T.C."/>
            <person name="Visser J."/>
            <person name="Yu J.-H."/>
            <person name="Zhou M."/>
            <person name="Andersen M.R."/>
            <person name="Archer D.B."/>
            <person name="Baker S.E."/>
            <person name="Benoit I."/>
            <person name="Brakhage A.A."/>
            <person name="Braus G.H."/>
            <person name="Fischer R."/>
            <person name="Frisvad J.C."/>
            <person name="Goldman G.H."/>
            <person name="Houbraken J."/>
            <person name="Oakley B."/>
            <person name="Pocsi I."/>
            <person name="Scazzocchio C."/>
            <person name="Seiboth B."/>
            <person name="vanKuyk P.A."/>
            <person name="Wortman J."/>
            <person name="Dyer P.S."/>
            <person name="Grigoriev I.V."/>
        </authorList>
    </citation>
    <scope>NUCLEOTIDE SEQUENCE [LARGE SCALE GENOMIC DNA]</scope>
    <source>
        <strain evidence="5">DTO 134E9</strain>
    </source>
</reference>
<evidence type="ECO:0000313" key="4">
    <source>
        <dbReference type="EMBL" id="OJJ31459.1"/>
    </source>
</evidence>
<evidence type="ECO:0000256" key="3">
    <source>
        <dbReference type="ARBA" id="ARBA00023002"/>
    </source>
</evidence>
<keyword evidence="5" id="KW-1185">Reference proteome</keyword>
<organism evidence="4 5">
    <name type="scientific">Aspergillus wentii DTO 134E9</name>
    <dbReference type="NCBI Taxonomy" id="1073089"/>
    <lineage>
        <taxon>Eukaryota</taxon>
        <taxon>Fungi</taxon>
        <taxon>Dikarya</taxon>
        <taxon>Ascomycota</taxon>
        <taxon>Pezizomycotina</taxon>
        <taxon>Eurotiomycetes</taxon>
        <taxon>Eurotiomycetidae</taxon>
        <taxon>Eurotiales</taxon>
        <taxon>Aspergillaceae</taxon>
        <taxon>Aspergillus</taxon>
        <taxon>Aspergillus subgen. Cremei</taxon>
    </lineage>
</organism>
<keyword evidence="3" id="KW-0560">Oxidoreductase</keyword>
<dbReference type="OrthoDB" id="542013at2759"/>
<dbReference type="InterPro" id="IPR036291">
    <property type="entry name" value="NAD(P)-bd_dom_sf"/>
</dbReference>
<protein>
    <recommendedName>
        <fullName evidence="6">NAD(P)-binding protein</fullName>
    </recommendedName>
</protein>
<dbReference type="AlphaFoldDB" id="A0A1L9R975"/>
<dbReference type="InterPro" id="IPR002347">
    <property type="entry name" value="SDR_fam"/>
</dbReference>
<dbReference type="VEuPathDB" id="FungiDB:ASPWEDRAFT_32091"/>
<evidence type="ECO:0000256" key="2">
    <source>
        <dbReference type="ARBA" id="ARBA00022857"/>
    </source>
</evidence>
<comment type="similarity">
    <text evidence="1">Belongs to the short-chain dehydrogenases/reductases (SDR) family.</text>
</comment>